<dbReference type="Pfam" id="PF09527">
    <property type="entry name" value="ATPase_gene1"/>
    <property type="match status" value="1"/>
</dbReference>
<evidence type="ECO:0000313" key="3">
    <source>
        <dbReference type="Proteomes" id="UP001499979"/>
    </source>
</evidence>
<accession>A0ABN1U9D9</accession>
<feature type="transmembrane region" description="Helical" evidence="1">
    <location>
        <begin position="42"/>
        <end position="64"/>
    </location>
</feature>
<gene>
    <name evidence="2" type="ORF">GCM10009606_05190</name>
</gene>
<keyword evidence="1" id="KW-0472">Membrane</keyword>
<sequence>MVDEGSDAGLRGRDLIGLGGLLAGAVVAGLVIGYLVDEAAGTSPVFVLVGIGLGILAGCAGFVVKVRAALRG</sequence>
<proteinExistence type="predicted"/>
<protein>
    <recommendedName>
        <fullName evidence="4">AtpZ/AtpI family protein</fullName>
    </recommendedName>
</protein>
<keyword evidence="3" id="KW-1185">Reference proteome</keyword>
<keyword evidence="1" id="KW-0812">Transmembrane</keyword>
<organism evidence="2 3">
    <name type="scientific">Nocardioides aquiterrae</name>
    <dbReference type="NCBI Taxonomy" id="203799"/>
    <lineage>
        <taxon>Bacteria</taxon>
        <taxon>Bacillati</taxon>
        <taxon>Actinomycetota</taxon>
        <taxon>Actinomycetes</taxon>
        <taxon>Propionibacteriales</taxon>
        <taxon>Nocardioidaceae</taxon>
        <taxon>Nocardioides</taxon>
    </lineage>
</organism>
<dbReference type="Proteomes" id="UP001499979">
    <property type="component" value="Unassembled WGS sequence"/>
</dbReference>
<comment type="caution">
    <text evidence="2">The sequence shown here is derived from an EMBL/GenBank/DDBJ whole genome shotgun (WGS) entry which is preliminary data.</text>
</comment>
<name>A0ABN1U9D9_9ACTN</name>
<dbReference type="EMBL" id="BAAAJE010000002">
    <property type="protein sequence ID" value="GAA1128491.1"/>
    <property type="molecule type" value="Genomic_DNA"/>
</dbReference>
<evidence type="ECO:0008006" key="4">
    <source>
        <dbReference type="Google" id="ProtNLM"/>
    </source>
</evidence>
<keyword evidence="1" id="KW-1133">Transmembrane helix</keyword>
<dbReference type="RefSeq" id="WP_343905383.1">
    <property type="nucleotide sequence ID" value="NZ_BAAAJE010000002.1"/>
</dbReference>
<evidence type="ECO:0000313" key="2">
    <source>
        <dbReference type="EMBL" id="GAA1128491.1"/>
    </source>
</evidence>
<evidence type="ECO:0000256" key="1">
    <source>
        <dbReference type="SAM" id="Phobius"/>
    </source>
</evidence>
<reference evidence="2 3" key="1">
    <citation type="journal article" date="2019" name="Int. J. Syst. Evol. Microbiol.">
        <title>The Global Catalogue of Microorganisms (GCM) 10K type strain sequencing project: providing services to taxonomists for standard genome sequencing and annotation.</title>
        <authorList>
            <consortium name="The Broad Institute Genomics Platform"/>
            <consortium name="The Broad Institute Genome Sequencing Center for Infectious Disease"/>
            <person name="Wu L."/>
            <person name="Ma J."/>
        </authorList>
    </citation>
    <scope>NUCLEOTIDE SEQUENCE [LARGE SCALE GENOMIC DNA]</scope>
    <source>
        <strain evidence="2 3">JCM 11813</strain>
    </source>
</reference>
<dbReference type="InterPro" id="IPR032820">
    <property type="entry name" value="ATPase_put"/>
</dbReference>
<feature type="transmembrane region" description="Helical" evidence="1">
    <location>
        <begin position="15"/>
        <end position="36"/>
    </location>
</feature>